<dbReference type="InterPro" id="IPR011082">
    <property type="entry name" value="Exosome-assoc_fac/DNA_repair"/>
</dbReference>
<feature type="compositionally biased region" description="Acidic residues" evidence="7">
    <location>
        <begin position="221"/>
        <end position="230"/>
    </location>
</feature>
<dbReference type="Proteomes" id="UP001412239">
    <property type="component" value="Unassembled WGS sequence"/>
</dbReference>
<dbReference type="GO" id="GO:0000460">
    <property type="term" value="P:maturation of 5.8S rRNA"/>
    <property type="evidence" value="ECO:0007669"/>
    <property type="project" value="TreeGrafter"/>
</dbReference>
<feature type="compositionally biased region" description="Basic and acidic residues" evidence="7">
    <location>
        <begin position="261"/>
        <end position="273"/>
    </location>
</feature>
<comment type="subcellular location">
    <subcellularLocation>
        <location evidence="1 6">Nucleus</location>
    </subcellularLocation>
</comment>
<evidence type="ECO:0000256" key="7">
    <source>
        <dbReference type="SAM" id="MobiDB-lite"/>
    </source>
</evidence>
<dbReference type="Pfam" id="PF04000">
    <property type="entry name" value="Sas10_Utp3"/>
    <property type="match status" value="1"/>
</dbReference>
<dbReference type="GO" id="GO:0000178">
    <property type="term" value="C:exosome (RNase complex)"/>
    <property type="evidence" value="ECO:0007669"/>
    <property type="project" value="TreeGrafter"/>
</dbReference>
<dbReference type="AlphaFoldDB" id="A0A292PJ67"/>
<name>A0A292PJ67_9PEZI</name>
<dbReference type="GO" id="GO:0005730">
    <property type="term" value="C:nucleolus"/>
    <property type="evidence" value="ECO:0007669"/>
    <property type="project" value="TreeGrafter"/>
</dbReference>
<organism evidence="8 9">
    <name type="scientific">Tuber aestivum</name>
    <name type="common">summer truffle</name>
    <dbReference type="NCBI Taxonomy" id="59557"/>
    <lineage>
        <taxon>Eukaryota</taxon>
        <taxon>Fungi</taxon>
        <taxon>Dikarya</taxon>
        <taxon>Ascomycota</taxon>
        <taxon>Pezizomycotina</taxon>
        <taxon>Pezizomycetes</taxon>
        <taxon>Pezizales</taxon>
        <taxon>Tuberaceae</taxon>
        <taxon>Tuber</taxon>
    </lineage>
</organism>
<dbReference type="InterPro" id="IPR007146">
    <property type="entry name" value="Sas10/Utp3/C1D"/>
</dbReference>
<evidence type="ECO:0000256" key="4">
    <source>
        <dbReference type="ARBA" id="ARBA00022884"/>
    </source>
</evidence>
<feature type="compositionally biased region" description="Basic residues" evidence="7">
    <location>
        <begin position="237"/>
        <end position="256"/>
    </location>
</feature>
<keyword evidence="9" id="KW-1185">Reference proteome</keyword>
<comment type="similarity">
    <text evidence="2 6">Belongs to the C1D family.</text>
</comment>
<sequence>MDSSEAVELLDLLDEQIDDLGAAVEPLLKDAISGAAIQLPVVDKAKLYVLTSYVLESLLFSYLKLNNTDLKSHAIMSELARVRSYMAKIKEAQPNMHRREMTINKEAVERIVNAGLAGNDKWDAENAETKAKERAAALAKFNALSEKIERETGKLSKKQRQKERKAKRNREAAAAQRELDYDESGEIVAIDAGGEVVAESAGEGEGKTGVDEKVEVGVEGVEAEAEDKEVVEEKRAGSSKRTKPSKNRSKKRRKAATGREYSPHRQSHDPLKQ</sequence>
<gene>
    <name evidence="8" type="ORF">GSTUAT00008355001</name>
</gene>
<accession>A0A292PJ67</accession>
<evidence type="ECO:0000256" key="3">
    <source>
        <dbReference type="ARBA" id="ARBA00022552"/>
    </source>
</evidence>
<dbReference type="EMBL" id="LN891197">
    <property type="protein sequence ID" value="CUS07559.1"/>
    <property type="molecule type" value="Genomic_DNA"/>
</dbReference>
<keyword evidence="3 6" id="KW-0698">rRNA processing</keyword>
<protein>
    <recommendedName>
        <fullName evidence="6">Exosome complex protein</fullName>
    </recommendedName>
</protein>
<dbReference type="PANTHER" id="PTHR15341">
    <property type="entry name" value="SUN-COR STEROID HORMONE RECEPTOR CO-REPRESSOR"/>
    <property type="match status" value="1"/>
</dbReference>
<dbReference type="PANTHER" id="PTHR15341:SF3">
    <property type="entry name" value="NUCLEAR NUCLEIC ACID-BINDING PROTEIN C1D"/>
    <property type="match status" value="1"/>
</dbReference>
<dbReference type="GO" id="GO:0003723">
    <property type="term" value="F:RNA binding"/>
    <property type="evidence" value="ECO:0007669"/>
    <property type="project" value="UniProtKB-UniRule"/>
</dbReference>
<proteinExistence type="inferred from homology"/>
<feature type="compositionally biased region" description="Basic residues" evidence="7">
    <location>
        <begin position="155"/>
        <end position="168"/>
    </location>
</feature>
<dbReference type="GO" id="GO:0010468">
    <property type="term" value="P:regulation of gene expression"/>
    <property type="evidence" value="ECO:0007669"/>
    <property type="project" value="TreeGrafter"/>
</dbReference>
<keyword evidence="5 6" id="KW-0539">Nucleus</keyword>
<keyword evidence="4 6" id="KW-0694">RNA-binding</keyword>
<feature type="region of interest" description="Disordered" evidence="7">
    <location>
        <begin position="150"/>
        <end position="180"/>
    </location>
</feature>
<evidence type="ECO:0000256" key="2">
    <source>
        <dbReference type="ARBA" id="ARBA00009154"/>
    </source>
</evidence>
<evidence type="ECO:0000313" key="8">
    <source>
        <dbReference type="EMBL" id="CUS07559.1"/>
    </source>
</evidence>
<dbReference type="GO" id="GO:0003677">
    <property type="term" value="F:DNA binding"/>
    <property type="evidence" value="ECO:0007669"/>
    <property type="project" value="TreeGrafter"/>
</dbReference>
<reference evidence="8" key="1">
    <citation type="submission" date="2015-10" db="EMBL/GenBank/DDBJ databases">
        <authorList>
            <person name="Regsiter A."/>
            <person name="william w."/>
        </authorList>
    </citation>
    <scope>NUCLEOTIDE SEQUENCE</scope>
    <source>
        <strain evidence="8">Montdore</strain>
    </source>
</reference>
<feature type="compositionally biased region" description="Basic and acidic residues" evidence="7">
    <location>
        <begin position="204"/>
        <end position="216"/>
    </location>
</feature>
<evidence type="ECO:0000256" key="5">
    <source>
        <dbReference type="ARBA" id="ARBA00023242"/>
    </source>
</evidence>
<comment type="function">
    <text evidence="6">Required for exosome-dependent processing of pre-rRNA and small nucleolar RNA (snRNA) precursors. Involved in processing of 35S pre-rRNA at the A0, A1 and A2 sites.</text>
</comment>
<evidence type="ECO:0000256" key="6">
    <source>
        <dbReference type="RuleBase" id="RU368003"/>
    </source>
</evidence>
<evidence type="ECO:0000256" key="1">
    <source>
        <dbReference type="ARBA" id="ARBA00004123"/>
    </source>
</evidence>
<evidence type="ECO:0000313" key="9">
    <source>
        <dbReference type="Proteomes" id="UP001412239"/>
    </source>
</evidence>
<feature type="region of interest" description="Disordered" evidence="7">
    <location>
        <begin position="196"/>
        <end position="273"/>
    </location>
</feature>